<dbReference type="AlphaFoldDB" id="A0A0D9X7Q1"/>
<feature type="compositionally biased region" description="Low complexity" evidence="3">
    <location>
        <begin position="1"/>
        <end position="16"/>
    </location>
</feature>
<feature type="region of interest" description="Disordered" evidence="3">
    <location>
        <begin position="1"/>
        <end position="23"/>
    </location>
</feature>
<evidence type="ECO:0000256" key="2">
    <source>
        <dbReference type="ARBA" id="ARBA00010846"/>
    </source>
</evidence>
<dbReference type="InterPro" id="IPR002083">
    <property type="entry name" value="MATH/TRAF_dom"/>
</dbReference>
<dbReference type="Pfam" id="PF00651">
    <property type="entry name" value="BTB"/>
    <property type="match status" value="1"/>
</dbReference>
<evidence type="ECO:0000313" key="6">
    <source>
        <dbReference type="EnsemblPlants" id="LPERR08G11680.1"/>
    </source>
</evidence>
<reference evidence="6" key="3">
    <citation type="submission" date="2015-04" db="UniProtKB">
        <authorList>
            <consortium name="EnsemblPlants"/>
        </authorList>
    </citation>
    <scope>IDENTIFICATION</scope>
</reference>
<evidence type="ECO:0000256" key="1">
    <source>
        <dbReference type="ARBA" id="ARBA00004906"/>
    </source>
</evidence>
<dbReference type="Gene3D" id="2.60.210.10">
    <property type="entry name" value="Apoptosis, Tumor Necrosis Factor Receptor Associated Protein 2, Chain A"/>
    <property type="match status" value="1"/>
</dbReference>
<proteinExistence type="inferred from homology"/>
<dbReference type="Gramene" id="LPERR08G11680.1">
    <property type="protein sequence ID" value="LPERR08G11680.1"/>
    <property type="gene ID" value="LPERR08G11680"/>
</dbReference>
<dbReference type="CDD" id="cd00121">
    <property type="entry name" value="MATH"/>
    <property type="match status" value="1"/>
</dbReference>
<protein>
    <recommendedName>
        <fullName evidence="8">BTB domain-containing protein</fullName>
    </recommendedName>
</protein>
<dbReference type="InterPro" id="IPR000210">
    <property type="entry name" value="BTB/POZ_dom"/>
</dbReference>
<dbReference type="PANTHER" id="PTHR26379:SF268">
    <property type="entry name" value="OS08G0406500 PROTEIN"/>
    <property type="match status" value="1"/>
</dbReference>
<evidence type="ECO:0000313" key="7">
    <source>
        <dbReference type="Proteomes" id="UP000032180"/>
    </source>
</evidence>
<dbReference type="SUPFAM" id="SSF54695">
    <property type="entry name" value="POZ domain"/>
    <property type="match status" value="1"/>
</dbReference>
<dbReference type="Proteomes" id="UP000032180">
    <property type="component" value="Chromosome 8"/>
</dbReference>
<dbReference type="Gene3D" id="1.25.40.420">
    <property type="match status" value="1"/>
</dbReference>
<dbReference type="InterPro" id="IPR008974">
    <property type="entry name" value="TRAF-like"/>
</dbReference>
<dbReference type="SUPFAM" id="SSF49599">
    <property type="entry name" value="TRAF domain-like"/>
    <property type="match status" value="1"/>
</dbReference>
<dbReference type="SMART" id="SM00225">
    <property type="entry name" value="BTB"/>
    <property type="match status" value="1"/>
</dbReference>
<feature type="domain" description="BTB" evidence="4">
    <location>
        <begin position="195"/>
        <end position="272"/>
    </location>
</feature>
<evidence type="ECO:0000256" key="3">
    <source>
        <dbReference type="SAM" id="MobiDB-lite"/>
    </source>
</evidence>
<dbReference type="PROSITE" id="PS50097">
    <property type="entry name" value="BTB"/>
    <property type="match status" value="1"/>
</dbReference>
<evidence type="ECO:0008006" key="8">
    <source>
        <dbReference type="Google" id="ProtNLM"/>
    </source>
</evidence>
<organism evidence="6 7">
    <name type="scientific">Leersia perrieri</name>
    <dbReference type="NCBI Taxonomy" id="77586"/>
    <lineage>
        <taxon>Eukaryota</taxon>
        <taxon>Viridiplantae</taxon>
        <taxon>Streptophyta</taxon>
        <taxon>Embryophyta</taxon>
        <taxon>Tracheophyta</taxon>
        <taxon>Spermatophyta</taxon>
        <taxon>Magnoliopsida</taxon>
        <taxon>Liliopsida</taxon>
        <taxon>Poales</taxon>
        <taxon>Poaceae</taxon>
        <taxon>BOP clade</taxon>
        <taxon>Oryzoideae</taxon>
        <taxon>Oryzeae</taxon>
        <taxon>Oryzinae</taxon>
        <taxon>Leersia</taxon>
    </lineage>
</organism>
<dbReference type="Gene3D" id="3.30.710.10">
    <property type="entry name" value="Potassium Channel Kv1.1, Chain A"/>
    <property type="match status" value="1"/>
</dbReference>
<feature type="domain" description="MATH" evidence="5">
    <location>
        <begin position="32"/>
        <end position="158"/>
    </location>
</feature>
<comment type="similarity">
    <text evidence="2">Belongs to the Tdpoz family.</text>
</comment>
<dbReference type="eggNOG" id="KOG1987">
    <property type="taxonomic scope" value="Eukaryota"/>
</dbReference>
<keyword evidence="7" id="KW-1185">Reference proteome</keyword>
<dbReference type="Pfam" id="PF24570">
    <property type="entry name" value="BACK_BPM_SPOP"/>
    <property type="match status" value="1"/>
</dbReference>
<evidence type="ECO:0000259" key="5">
    <source>
        <dbReference type="PROSITE" id="PS50144"/>
    </source>
</evidence>
<dbReference type="GO" id="GO:0016567">
    <property type="term" value="P:protein ubiquitination"/>
    <property type="evidence" value="ECO:0007669"/>
    <property type="project" value="InterPro"/>
</dbReference>
<reference evidence="6 7" key="1">
    <citation type="submission" date="2012-08" db="EMBL/GenBank/DDBJ databases">
        <title>Oryza genome evolution.</title>
        <authorList>
            <person name="Wing R.A."/>
        </authorList>
    </citation>
    <scope>NUCLEOTIDE SEQUENCE</scope>
</reference>
<dbReference type="PANTHER" id="PTHR26379">
    <property type="entry name" value="BTB/POZ AND MATH DOMAIN-CONTAINING PROTEIN 1"/>
    <property type="match status" value="1"/>
</dbReference>
<dbReference type="InterPro" id="IPR056423">
    <property type="entry name" value="BACK_BPM_SPOP"/>
</dbReference>
<dbReference type="Pfam" id="PF22486">
    <property type="entry name" value="MATH_2"/>
    <property type="match status" value="1"/>
</dbReference>
<sequence>MAAAASSMPQSSSTISRPRNSTMSTHATELIKGTHEFTVVGFSLQKRKGSGHFIESGSFNVGGFSWTVRLYPAGDRKEHEGHVSVYLHLQTTDVAKVRAKSTYHINGAGGANAASLPYGGTSTYTPASSTYGYSKLVKIDTLESRWLINDSFTLRCDVEVVKETETGTTTSRFVSVPPSGMFRHLEQLLESKEGSDVTFQVEHSEYDAHKAVLAARSPVFRAQFFGTMASLSAANQQQSGGRSSYVRIHDMRPEAFEAVLHFVYTDTLPPVEDEGFRQSSDGISHLAKLTEAVAGCSKENIGVIVRSMVGEWLAAADRFDLERMRLLCEDALWKTIDVANAEATLQLADLHHCTQLRAFCMEYLTSPRMLMAEVEAEGFKELKAACPSLHAEVMEKLGTATTRKSYII</sequence>
<evidence type="ECO:0000259" key="4">
    <source>
        <dbReference type="PROSITE" id="PS50097"/>
    </source>
</evidence>
<name>A0A0D9X7Q1_9ORYZ</name>
<dbReference type="EnsemblPlants" id="LPERR08G11680.1">
    <property type="protein sequence ID" value="LPERR08G11680.1"/>
    <property type="gene ID" value="LPERR08G11680"/>
</dbReference>
<dbReference type="InterPro" id="IPR045005">
    <property type="entry name" value="BPM1-6"/>
</dbReference>
<dbReference type="HOGENOM" id="CLU_004253_2_0_1"/>
<dbReference type="InterPro" id="IPR011333">
    <property type="entry name" value="SKP1/BTB/POZ_sf"/>
</dbReference>
<dbReference type="PROSITE" id="PS50144">
    <property type="entry name" value="MATH"/>
    <property type="match status" value="1"/>
</dbReference>
<dbReference type="STRING" id="77586.A0A0D9X7Q1"/>
<comment type="pathway">
    <text evidence="1">Protein modification; protein ubiquitination.</text>
</comment>
<accession>A0A0D9X7Q1</accession>
<reference evidence="7" key="2">
    <citation type="submission" date="2013-12" db="EMBL/GenBank/DDBJ databases">
        <authorList>
            <person name="Yu Y."/>
            <person name="Lee S."/>
            <person name="de Baynast K."/>
            <person name="Wissotski M."/>
            <person name="Liu L."/>
            <person name="Talag J."/>
            <person name="Goicoechea J."/>
            <person name="Angelova A."/>
            <person name="Jetty R."/>
            <person name="Kudrna D."/>
            <person name="Golser W."/>
            <person name="Rivera L."/>
            <person name="Zhang J."/>
            <person name="Wing R."/>
        </authorList>
    </citation>
    <scope>NUCLEOTIDE SEQUENCE</scope>
</reference>